<comment type="caution">
    <text evidence="1">The sequence shown here is derived from an EMBL/GenBank/DDBJ whole genome shotgun (WGS) entry which is preliminary data.</text>
</comment>
<dbReference type="Proteomes" id="UP000276953">
    <property type="component" value="Unassembled WGS sequence"/>
</dbReference>
<organism evidence="1 2">
    <name type="scientific">Chryseobacterium arthrosphaerae</name>
    <dbReference type="NCBI Taxonomy" id="651561"/>
    <lineage>
        <taxon>Bacteria</taxon>
        <taxon>Pseudomonadati</taxon>
        <taxon>Bacteroidota</taxon>
        <taxon>Flavobacteriia</taxon>
        <taxon>Flavobacteriales</taxon>
        <taxon>Weeksellaceae</taxon>
        <taxon>Chryseobacterium group</taxon>
        <taxon>Chryseobacterium</taxon>
    </lineage>
</organism>
<protein>
    <submittedName>
        <fullName evidence="1">GLPGLI family protein</fullName>
    </submittedName>
</protein>
<sequence>MNTIFRKTENRSGKFFRKKKNREFNTQKAVCDFAGRKWTAWFTADLPIQDGPYKFYGLPD</sequence>
<reference evidence="1 2" key="1">
    <citation type="submission" date="2018-12" db="EMBL/GenBank/DDBJ databases">
        <title>Draft Genome Sequence of Chryseobacterium arthrosphaerae strain ED882-96 Isolated from the Blood of a Patient with Liver Cirrhosis in Taiwan.</title>
        <authorList>
            <person name="Lin J.-N."/>
            <person name="Lai C.-H."/>
            <person name="Yang C.-H."/>
            <person name="Huang Y.-H."/>
        </authorList>
    </citation>
    <scope>NUCLEOTIDE SEQUENCE [LARGE SCALE GENOMIC DNA]</scope>
    <source>
        <strain evidence="1 2">ED882-96</strain>
    </source>
</reference>
<dbReference type="Pfam" id="PF09697">
    <property type="entry name" value="Porph_ging"/>
    <property type="match status" value="1"/>
</dbReference>
<dbReference type="InterPro" id="IPR005901">
    <property type="entry name" value="GLPGLI"/>
</dbReference>
<evidence type="ECO:0000313" key="2">
    <source>
        <dbReference type="Proteomes" id="UP000276953"/>
    </source>
</evidence>
<dbReference type="EMBL" id="RYFC01000003">
    <property type="protein sequence ID" value="RTZ46452.1"/>
    <property type="molecule type" value="Genomic_DNA"/>
</dbReference>
<name>A0A432DTP5_9FLAO</name>
<dbReference type="NCBIfam" id="TIGR01200">
    <property type="entry name" value="GLPGLI"/>
    <property type="match status" value="1"/>
</dbReference>
<evidence type="ECO:0000313" key="1">
    <source>
        <dbReference type="EMBL" id="RTZ46452.1"/>
    </source>
</evidence>
<proteinExistence type="predicted"/>
<dbReference type="AlphaFoldDB" id="A0A432DTP5"/>
<accession>A0A432DTP5</accession>
<gene>
    <name evidence="1" type="ORF">EJ377_19720</name>
</gene>